<dbReference type="InterPro" id="IPR018392">
    <property type="entry name" value="LysM"/>
</dbReference>
<evidence type="ECO:0000313" key="4">
    <source>
        <dbReference type="EMBL" id="RUS19593.1"/>
    </source>
</evidence>
<feature type="region of interest" description="Disordered" evidence="1">
    <location>
        <begin position="86"/>
        <end position="140"/>
    </location>
</feature>
<evidence type="ECO:0000256" key="2">
    <source>
        <dbReference type="SAM" id="SignalP"/>
    </source>
</evidence>
<dbReference type="SUPFAM" id="SSF54106">
    <property type="entry name" value="LysM domain"/>
    <property type="match status" value="1"/>
</dbReference>
<dbReference type="Pfam" id="PF01476">
    <property type="entry name" value="LysM"/>
    <property type="match status" value="1"/>
</dbReference>
<name>A0A433PPU0_9FUNG</name>
<dbReference type="Gene3D" id="3.10.350.10">
    <property type="entry name" value="LysM domain"/>
    <property type="match status" value="1"/>
</dbReference>
<accession>A0A433PPU0</accession>
<dbReference type="Proteomes" id="UP000274822">
    <property type="component" value="Unassembled WGS sequence"/>
</dbReference>
<gene>
    <name evidence="4" type="ORF">BC938DRAFT_475703</name>
</gene>
<feature type="chain" id="PRO_5019465370" description="LysM domain-containing protein" evidence="2">
    <location>
        <begin position="21"/>
        <end position="185"/>
    </location>
</feature>
<reference evidence="4 5" key="1">
    <citation type="journal article" date="2018" name="New Phytol.">
        <title>Phylogenomics of Endogonaceae and evolution of mycorrhizas within Mucoromycota.</title>
        <authorList>
            <person name="Chang Y."/>
            <person name="Desiro A."/>
            <person name="Na H."/>
            <person name="Sandor L."/>
            <person name="Lipzen A."/>
            <person name="Clum A."/>
            <person name="Barry K."/>
            <person name="Grigoriev I.V."/>
            <person name="Martin F.M."/>
            <person name="Stajich J.E."/>
            <person name="Smith M.E."/>
            <person name="Bonito G."/>
            <person name="Spatafora J.W."/>
        </authorList>
    </citation>
    <scope>NUCLEOTIDE SEQUENCE [LARGE SCALE GENOMIC DNA]</scope>
    <source>
        <strain evidence="4 5">AD002</strain>
    </source>
</reference>
<dbReference type="CDD" id="cd00118">
    <property type="entry name" value="LysM"/>
    <property type="match status" value="1"/>
</dbReference>
<dbReference type="EMBL" id="RBNJ01021499">
    <property type="protein sequence ID" value="RUS19593.1"/>
    <property type="molecule type" value="Genomic_DNA"/>
</dbReference>
<feature type="domain" description="LysM" evidence="3">
    <location>
        <begin position="29"/>
        <end position="75"/>
    </location>
</feature>
<keyword evidence="2" id="KW-0732">Signal</keyword>
<evidence type="ECO:0000313" key="5">
    <source>
        <dbReference type="Proteomes" id="UP000274822"/>
    </source>
</evidence>
<protein>
    <recommendedName>
        <fullName evidence="3">LysM domain-containing protein</fullName>
    </recommendedName>
</protein>
<dbReference type="InterPro" id="IPR036779">
    <property type="entry name" value="LysM_dom_sf"/>
</dbReference>
<organism evidence="4 5">
    <name type="scientific">Jimgerdemannia flammicorona</name>
    <dbReference type="NCBI Taxonomy" id="994334"/>
    <lineage>
        <taxon>Eukaryota</taxon>
        <taxon>Fungi</taxon>
        <taxon>Fungi incertae sedis</taxon>
        <taxon>Mucoromycota</taxon>
        <taxon>Mucoromycotina</taxon>
        <taxon>Endogonomycetes</taxon>
        <taxon>Endogonales</taxon>
        <taxon>Endogonaceae</taxon>
        <taxon>Jimgerdemannia</taxon>
    </lineage>
</organism>
<feature type="signal peptide" evidence="2">
    <location>
        <begin position="1"/>
        <end position="20"/>
    </location>
</feature>
<evidence type="ECO:0000256" key="1">
    <source>
        <dbReference type="SAM" id="MobiDB-lite"/>
    </source>
</evidence>
<comment type="caution">
    <text evidence="4">The sequence shown here is derived from an EMBL/GenBank/DDBJ whole genome shotgun (WGS) entry which is preliminary data.</text>
</comment>
<evidence type="ECO:0000259" key="3">
    <source>
        <dbReference type="PROSITE" id="PS51782"/>
    </source>
</evidence>
<dbReference type="PROSITE" id="PS51782">
    <property type="entry name" value="LYSM"/>
    <property type="match status" value="1"/>
</dbReference>
<dbReference type="AlphaFoldDB" id="A0A433PPU0"/>
<proteinExistence type="predicted"/>
<dbReference type="SMART" id="SM00257">
    <property type="entry name" value="LysM"/>
    <property type="match status" value="1"/>
</dbReference>
<keyword evidence="5" id="KW-1185">Reference proteome</keyword>
<sequence length="185" mass="17539">MKFTAVTIVVVAALVGQSQAAKFATGCKRFHEVSNSDSCAGVAAQYGITTDELFLWNGGLHKTCDNLDNGSLVCVSLTGPATTDLASPGAATSATANSAAPSASTPSVAASTSSASSPASAASSPASAASSPAPAASSPASAASARTSASASASASASVTPSAGIRQSVSVALLLASVAAAAVFV</sequence>
<feature type="non-terminal residue" evidence="4">
    <location>
        <position position="185"/>
    </location>
</feature>